<protein>
    <recommendedName>
        <fullName evidence="5">Maltokinase</fullName>
        <ecNumber evidence="4">2.7.1.175</ecNumber>
    </recommendedName>
    <alternativeName>
        <fullName evidence="13">Maltose-1-phosphate synthase</fullName>
    </alternativeName>
</protein>
<organism evidence="17 18">
    <name type="scientific">Naumannella halotolerans</name>
    <dbReference type="NCBI Taxonomy" id="993414"/>
    <lineage>
        <taxon>Bacteria</taxon>
        <taxon>Bacillati</taxon>
        <taxon>Actinomycetota</taxon>
        <taxon>Actinomycetes</taxon>
        <taxon>Propionibacteriales</taxon>
        <taxon>Propionibacteriaceae</taxon>
        <taxon>Naumannella</taxon>
    </lineage>
</organism>
<dbReference type="EMBL" id="SOAW01000001">
    <property type="protein sequence ID" value="TDT32438.1"/>
    <property type="molecule type" value="Genomic_DNA"/>
</dbReference>
<dbReference type="SUPFAM" id="SSF56112">
    <property type="entry name" value="Protein kinase-like (PK-like)"/>
    <property type="match status" value="1"/>
</dbReference>
<dbReference type="InterPro" id="IPR002575">
    <property type="entry name" value="Aminoglycoside_PTrfase"/>
</dbReference>
<comment type="caution">
    <text evidence="17">The sequence shown here is derived from an EMBL/GenBank/DDBJ whole genome shotgun (WGS) entry which is preliminary data.</text>
</comment>
<keyword evidence="12" id="KW-0119">Carbohydrate metabolism</keyword>
<evidence type="ECO:0000256" key="14">
    <source>
        <dbReference type="ARBA" id="ARBA00049067"/>
    </source>
</evidence>
<sequence>MTSIGTPSPLPTTGLADYLATARWFGGKGRDFEVTWVTRIGELPTAQPDLRVVIDVVHVHYVDGDTELYQLPLALYSQPQENLGHAFISWHNEAPEGEPEQWRHAYDAIHDRAAMACWLAGFQSTDVIGAGTGAIGLQFHLEPGCELSSEAQSSPFTGEQSNSSVMFGDDALLKIFRKLTRGMNPDIEVLDVLTQDHSEHVARLYGWLSWDTEEEPLQLAILQQFLKTASDGWELALTSVRNLFAEAAWSAEGEMDANQAGGDFADEAYRLGAALASVHRALAEHFGTTERTAEGVAELIARMRGRLAEAVVAVPELAEFAPGLTELYQGLATLPGTPTQRIHGDLHLGQTLRTVNGWKLVDFEGEPAKPLPQRRQPDSRWRDVAGMLRSFDYAAHSVVMTEVSADLSDEGERELQATGWAARNQQAFLDGYTEEQELTPTESALLAAYVADKAVYEAVYEARNRPSWLGIPLAALGRLG</sequence>
<comment type="catalytic activity">
    <reaction evidence="14">
        <text>D-maltose + ATP = alpha-maltose 1-phosphate + ADP + H(+)</text>
        <dbReference type="Rhea" id="RHEA:31915"/>
        <dbReference type="ChEBI" id="CHEBI:15378"/>
        <dbReference type="ChEBI" id="CHEBI:17306"/>
        <dbReference type="ChEBI" id="CHEBI:30616"/>
        <dbReference type="ChEBI" id="CHEBI:63576"/>
        <dbReference type="ChEBI" id="CHEBI:456216"/>
        <dbReference type="EC" id="2.7.1.175"/>
    </reaction>
</comment>
<evidence type="ECO:0000256" key="7">
    <source>
        <dbReference type="ARBA" id="ARBA00022679"/>
    </source>
</evidence>
<keyword evidence="6" id="KW-0321">Glycogen metabolism</keyword>
<comment type="subunit">
    <text evidence="3">Monomer.</text>
</comment>
<dbReference type="Gene3D" id="3.90.1200.10">
    <property type="match status" value="1"/>
</dbReference>
<keyword evidence="11" id="KW-0320">Glycogen biosynthesis</keyword>
<dbReference type="GO" id="GO:0005978">
    <property type="term" value="P:glycogen biosynthetic process"/>
    <property type="evidence" value="ECO:0007669"/>
    <property type="project" value="UniProtKB-UniPathway"/>
</dbReference>
<proteinExistence type="inferred from homology"/>
<evidence type="ECO:0000313" key="17">
    <source>
        <dbReference type="EMBL" id="TDT32438.1"/>
    </source>
</evidence>
<dbReference type="Pfam" id="PF01636">
    <property type="entry name" value="APH"/>
    <property type="match status" value="1"/>
</dbReference>
<evidence type="ECO:0000256" key="5">
    <source>
        <dbReference type="ARBA" id="ARBA00013882"/>
    </source>
</evidence>
<evidence type="ECO:0000313" key="18">
    <source>
        <dbReference type="Proteomes" id="UP000295371"/>
    </source>
</evidence>
<dbReference type="AlphaFoldDB" id="A0A4V3EN49"/>
<keyword evidence="8" id="KW-0547">Nucleotide-binding</keyword>
<evidence type="ECO:0000256" key="13">
    <source>
        <dbReference type="ARBA" id="ARBA00031251"/>
    </source>
</evidence>
<dbReference type="UniPathway" id="UPA00164"/>
<dbReference type="RefSeq" id="WP_133753083.1">
    <property type="nucleotide sequence ID" value="NZ_SOAW01000001.1"/>
</dbReference>
<evidence type="ECO:0000256" key="2">
    <source>
        <dbReference type="ARBA" id="ARBA00006219"/>
    </source>
</evidence>
<keyword evidence="7" id="KW-0808">Transferase</keyword>
<evidence type="ECO:0000256" key="6">
    <source>
        <dbReference type="ARBA" id="ARBA00022600"/>
    </source>
</evidence>
<evidence type="ECO:0000256" key="4">
    <source>
        <dbReference type="ARBA" id="ARBA00011962"/>
    </source>
</evidence>
<dbReference type="OrthoDB" id="3787729at2"/>
<evidence type="ECO:0000256" key="12">
    <source>
        <dbReference type="ARBA" id="ARBA00023277"/>
    </source>
</evidence>
<name>A0A4V3EN49_9ACTN</name>
<dbReference type="EC" id="2.7.1.175" evidence="4"/>
<comment type="similarity">
    <text evidence="2">Belongs to the aminoglycoside phosphotransferase family.</text>
</comment>
<reference evidence="17 18" key="1">
    <citation type="submission" date="2019-03" db="EMBL/GenBank/DDBJ databases">
        <title>Genomic Encyclopedia of Archaeal and Bacterial Type Strains, Phase II (KMG-II): from individual species to whole genera.</title>
        <authorList>
            <person name="Goeker M."/>
        </authorList>
    </citation>
    <scope>NUCLEOTIDE SEQUENCE [LARGE SCALE GENOMIC DNA]</scope>
    <source>
        <strain evidence="17 18">DSM 24323</strain>
    </source>
</reference>
<evidence type="ECO:0000256" key="3">
    <source>
        <dbReference type="ARBA" id="ARBA00011245"/>
    </source>
</evidence>
<keyword evidence="9 17" id="KW-0418">Kinase</keyword>
<dbReference type="InterPro" id="IPR040999">
    <property type="entry name" value="Mak_N_cap"/>
</dbReference>
<gene>
    <name evidence="17" type="ORF">CLV29_0012</name>
</gene>
<keyword evidence="18" id="KW-1185">Reference proteome</keyword>
<dbReference type="GO" id="GO:0016301">
    <property type="term" value="F:kinase activity"/>
    <property type="evidence" value="ECO:0007669"/>
    <property type="project" value="UniProtKB-KW"/>
</dbReference>
<dbReference type="Pfam" id="PF18085">
    <property type="entry name" value="Mak_N_cap"/>
    <property type="match status" value="1"/>
</dbReference>
<evidence type="ECO:0000256" key="11">
    <source>
        <dbReference type="ARBA" id="ARBA00023056"/>
    </source>
</evidence>
<accession>A0A4V3EN49</accession>
<evidence type="ECO:0000259" key="16">
    <source>
        <dbReference type="Pfam" id="PF18085"/>
    </source>
</evidence>
<dbReference type="Proteomes" id="UP000295371">
    <property type="component" value="Unassembled WGS sequence"/>
</dbReference>
<evidence type="ECO:0000256" key="9">
    <source>
        <dbReference type="ARBA" id="ARBA00022777"/>
    </source>
</evidence>
<dbReference type="GO" id="GO:0005524">
    <property type="term" value="F:ATP binding"/>
    <property type="evidence" value="ECO:0007669"/>
    <property type="project" value="UniProtKB-KW"/>
</dbReference>
<comment type="pathway">
    <text evidence="1">Glycan biosynthesis; glycogen biosynthesis.</text>
</comment>
<evidence type="ECO:0000256" key="8">
    <source>
        <dbReference type="ARBA" id="ARBA00022741"/>
    </source>
</evidence>
<dbReference type="InterPro" id="IPR011009">
    <property type="entry name" value="Kinase-like_dom_sf"/>
</dbReference>
<feature type="domain" description="Aminoglycoside phosphotransferase" evidence="15">
    <location>
        <begin position="266"/>
        <end position="364"/>
    </location>
</feature>
<keyword evidence="10" id="KW-0067">ATP-binding</keyword>
<evidence type="ECO:0000256" key="1">
    <source>
        <dbReference type="ARBA" id="ARBA00004964"/>
    </source>
</evidence>
<evidence type="ECO:0000256" key="10">
    <source>
        <dbReference type="ARBA" id="ARBA00022840"/>
    </source>
</evidence>
<feature type="domain" description="Maltokinase N-terminal cap" evidence="16">
    <location>
        <begin position="18"/>
        <end position="111"/>
    </location>
</feature>
<evidence type="ECO:0000259" key="15">
    <source>
        <dbReference type="Pfam" id="PF01636"/>
    </source>
</evidence>